<sequence length="160" mass="17417">MSGELSALAELAALRAELDERELTLIDRARQRGSTWAQIAGALGLASRQAAEQRRHRLDAAARARRLDADRRYAPPLARLRLAVTELHRWIVDDRRWESRFPRAALVRGTLAAALDAPAGALHALAAHAAADLAELDPTRLPPAVRAAVPALHRALSTAR</sequence>
<proteinExistence type="predicted"/>
<keyword evidence="2" id="KW-1185">Reference proteome</keyword>
<protein>
    <submittedName>
        <fullName evidence="1">Uncharacterized protein</fullName>
    </submittedName>
</protein>
<name>A0A1A8Z8T7_9ACTN</name>
<organism evidence="1 2">
    <name type="scientific">Micromonospora auratinigra</name>
    <dbReference type="NCBI Taxonomy" id="261654"/>
    <lineage>
        <taxon>Bacteria</taxon>
        <taxon>Bacillati</taxon>
        <taxon>Actinomycetota</taxon>
        <taxon>Actinomycetes</taxon>
        <taxon>Micromonosporales</taxon>
        <taxon>Micromonosporaceae</taxon>
        <taxon>Micromonospora</taxon>
    </lineage>
</organism>
<dbReference type="RefSeq" id="WP_091658827.1">
    <property type="nucleotide sequence ID" value="NZ_LT594323.1"/>
</dbReference>
<reference evidence="2" key="1">
    <citation type="submission" date="2016-06" db="EMBL/GenBank/DDBJ databases">
        <authorList>
            <person name="Varghese N."/>
            <person name="Submissions Spin"/>
        </authorList>
    </citation>
    <scope>NUCLEOTIDE SEQUENCE [LARGE SCALE GENOMIC DNA]</scope>
    <source>
        <strain evidence="2">DSM 44815</strain>
    </source>
</reference>
<evidence type="ECO:0000313" key="1">
    <source>
        <dbReference type="EMBL" id="SBT40371.1"/>
    </source>
</evidence>
<accession>A0A1A8Z8T7</accession>
<dbReference type="Proteomes" id="UP000199385">
    <property type="component" value="Chromosome I"/>
</dbReference>
<dbReference type="EMBL" id="LT594323">
    <property type="protein sequence ID" value="SBT40371.1"/>
    <property type="molecule type" value="Genomic_DNA"/>
</dbReference>
<dbReference type="STRING" id="261654.GA0070611_1237"/>
<dbReference type="PATRIC" id="fig|261654.4.peg.1253"/>
<gene>
    <name evidence="1" type="ORF">GA0070611_1237</name>
</gene>
<dbReference type="AlphaFoldDB" id="A0A1A8Z8T7"/>
<evidence type="ECO:0000313" key="2">
    <source>
        <dbReference type="Proteomes" id="UP000199385"/>
    </source>
</evidence>